<evidence type="ECO:0000256" key="6">
    <source>
        <dbReference type="ARBA" id="ARBA00022692"/>
    </source>
</evidence>
<reference evidence="18" key="1">
    <citation type="submission" date="2025-08" db="UniProtKB">
        <authorList>
            <consortium name="Ensembl"/>
        </authorList>
    </citation>
    <scope>IDENTIFICATION</scope>
</reference>
<keyword evidence="8" id="KW-1133">Transmembrane helix</keyword>
<comment type="catalytic activity">
    <reaction evidence="16">
        <text>a 3-O-[N-acetyl-alpha-D-galactosaminyl]-L-threonyl-[protein] + CMP-N-acetyl-beta-neuraminate = a 3-O-[N-acetyl-alpha-neuraminosyl-(2-&gt;6)-N-acetyl-alpha-D-galactosaminyl]-L-threonyl-[protein] + CMP + H(+)</text>
        <dbReference type="Rhea" id="RHEA:81643"/>
        <dbReference type="Rhea" id="RHEA-COMP:11689"/>
        <dbReference type="Rhea" id="RHEA-COMP:19720"/>
        <dbReference type="ChEBI" id="CHEBI:15378"/>
        <dbReference type="ChEBI" id="CHEBI:57812"/>
        <dbReference type="ChEBI" id="CHEBI:60377"/>
        <dbReference type="ChEBI" id="CHEBI:87075"/>
        <dbReference type="ChEBI" id="CHEBI:231970"/>
    </reaction>
    <physiologicalReaction direction="left-to-right" evidence="16">
        <dbReference type="Rhea" id="RHEA:81644"/>
    </physiologicalReaction>
</comment>
<dbReference type="PANTHER" id="PTHR45941">
    <property type="entry name" value="ALPHA-N-ACETYLGALACTOSAMINIDE ALPHA-2,6-SIALYLTRANSFERASE 2-LIKE-RELATED"/>
    <property type="match status" value="1"/>
</dbReference>
<evidence type="ECO:0000256" key="12">
    <source>
        <dbReference type="ARBA" id="ARBA00023180"/>
    </source>
</evidence>
<dbReference type="Pfam" id="PF00777">
    <property type="entry name" value="Glyco_transf_29"/>
    <property type="match status" value="1"/>
</dbReference>
<dbReference type="AlphaFoldDB" id="A0A8C3T124"/>
<dbReference type="InterPro" id="IPR038578">
    <property type="entry name" value="GT29-like_sf"/>
</dbReference>
<evidence type="ECO:0000256" key="14">
    <source>
        <dbReference type="ARBA" id="ARBA00039109"/>
    </source>
</evidence>
<dbReference type="Proteomes" id="UP000694403">
    <property type="component" value="Unplaced"/>
</dbReference>
<reference evidence="18" key="2">
    <citation type="submission" date="2025-09" db="UniProtKB">
        <authorList>
            <consortium name="Ensembl"/>
        </authorList>
    </citation>
    <scope>IDENTIFICATION</scope>
</reference>
<comment type="catalytic activity">
    <reaction evidence="15">
        <text>a 3-O-[N-acetyl-alpha-neuraminyl-(2-&gt;3)-beta-D-galactosyl-(1-&gt;3)-N-acetyl-alpha-D-galactosaminyl]-L-threonyl-[protein] + CMP-N-acetyl-beta-neuraminate = a 3-O-{alpha-Neu5Ac-(2-&gt;3)-beta-D-Gal-(1-&gt;3)-[alpha-Neu5Ac-(2-&gt;6)]-alpha-D-GalNAc}-L-threonyl-[protein] + CMP + H(+)</text>
        <dbReference type="Rhea" id="RHEA:81659"/>
        <dbReference type="Rhea" id="RHEA-COMP:14417"/>
        <dbReference type="Rhea" id="RHEA-COMP:16763"/>
        <dbReference type="ChEBI" id="CHEBI:15378"/>
        <dbReference type="ChEBI" id="CHEBI:57812"/>
        <dbReference type="ChEBI" id="CHEBI:60377"/>
        <dbReference type="ChEBI" id="CHEBI:139598"/>
        <dbReference type="ChEBI" id="CHEBI:156398"/>
    </reaction>
    <physiologicalReaction direction="left-to-right" evidence="15">
        <dbReference type="Rhea" id="RHEA:81660"/>
    </physiologicalReaction>
</comment>
<name>A0A8C3T124_CHESE</name>
<dbReference type="GO" id="GO:0001665">
    <property type="term" value="F:alpha-N-acetylgalactosaminide alpha-2,6-sialyltransferase activity"/>
    <property type="evidence" value="ECO:0007669"/>
    <property type="project" value="UniProtKB-EC"/>
</dbReference>
<dbReference type="InterPro" id="IPR001675">
    <property type="entry name" value="Glyco_trans_29"/>
</dbReference>
<evidence type="ECO:0000256" key="16">
    <source>
        <dbReference type="ARBA" id="ARBA00052285"/>
    </source>
</evidence>
<dbReference type="EC" id="2.4.3.3" evidence="14"/>
<keyword evidence="5" id="KW-0808">Transferase</keyword>
<dbReference type="FunFam" id="3.90.1480.20:FF:000015">
    <property type="entry name" value="Lactosylceramide alpha-2,3-sialyltransferase"/>
    <property type="match status" value="1"/>
</dbReference>
<evidence type="ECO:0000313" key="19">
    <source>
        <dbReference type="Proteomes" id="UP000694403"/>
    </source>
</evidence>
<evidence type="ECO:0000256" key="3">
    <source>
        <dbReference type="ARBA" id="ARBA00006003"/>
    </source>
</evidence>
<keyword evidence="10" id="KW-0472">Membrane</keyword>
<keyword evidence="9" id="KW-0333">Golgi apparatus</keyword>
<evidence type="ECO:0000256" key="11">
    <source>
        <dbReference type="ARBA" id="ARBA00023157"/>
    </source>
</evidence>
<evidence type="ECO:0000256" key="7">
    <source>
        <dbReference type="ARBA" id="ARBA00022968"/>
    </source>
</evidence>
<keyword evidence="19" id="KW-1185">Reference proteome</keyword>
<protein>
    <recommendedName>
        <fullName evidence="14">alpha-N-acetylgalactosaminide alpha-2,6-sialyltransferase</fullName>
        <ecNumber evidence="14">2.4.3.3</ecNumber>
    </recommendedName>
</protein>
<feature type="region of interest" description="Disordered" evidence="17">
    <location>
        <begin position="1"/>
        <end position="27"/>
    </location>
</feature>
<comment type="catalytic activity">
    <reaction evidence="13">
        <text>a beta-D-galactosyl-(1-&gt;3)-N-acetyl-alpha-D-galactosaminyl derivative + CMP-N-acetyl-beta-neuraminate = a beta-D-galactosyl-(1-&gt;3)-[N-acetyl-alpha-neuraminyl-(2-&gt;6)]-N-acetyl-alpha-D-galactosaminyl derivative + CMP + H(+)</text>
        <dbReference type="Rhea" id="RHEA:11136"/>
        <dbReference type="ChEBI" id="CHEBI:15378"/>
        <dbReference type="ChEBI" id="CHEBI:57812"/>
        <dbReference type="ChEBI" id="CHEBI:60377"/>
        <dbReference type="ChEBI" id="CHEBI:133470"/>
        <dbReference type="ChEBI" id="CHEBI:140764"/>
        <dbReference type="EC" id="2.4.3.3"/>
    </reaction>
    <physiologicalReaction direction="left-to-right" evidence="13">
        <dbReference type="Rhea" id="RHEA:11137"/>
    </physiologicalReaction>
</comment>
<evidence type="ECO:0000256" key="15">
    <source>
        <dbReference type="ARBA" id="ARBA00050664"/>
    </source>
</evidence>
<comment type="similarity">
    <text evidence="3">Belongs to the glycosyltransferase 29 family.</text>
</comment>
<keyword evidence="6" id="KW-0812">Transmembrane</keyword>
<evidence type="ECO:0000256" key="13">
    <source>
        <dbReference type="ARBA" id="ARBA00036348"/>
    </source>
</evidence>
<evidence type="ECO:0000256" key="4">
    <source>
        <dbReference type="ARBA" id="ARBA00022676"/>
    </source>
</evidence>
<accession>A0A8C3T124</accession>
<evidence type="ECO:0000256" key="2">
    <source>
        <dbReference type="ARBA" id="ARBA00004922"/>
    </source>
</evidence>
<organism evidence="18 19">
    <name type="scientific">Chelydra serpentina</name>
    <name type="common">Snapping turtle</name>
    <name type="synonym">Testudo serpentina</name>
    <dbReference type="NCBI Taxonomy" id="8475"/>
    <lineage>
        <taxon>Eukaryota</taxon>
        <taxon>Metazoa</taxon>
        <taxon>Chordata</taxon>
        <taxon>Craniata</taxon>
        <taxon>Vertebrata</taxon>
        <taxon>Euteleostomi</taxon>
        <taxon>Archelosauria</taxon>
        <taxon>Testudinata</taxon>
        <taxon>Testudines</taxon>
        <taxon>Cryptodira</taxon>
        <taxon>Durocryptodira</taxon>
        <taxon>Americhelydia</taxon>
        <taxon>Chelydroidea</taxon>
        <taxon>Chelydridae</taxon>
        <taxon>Chelydra</taxon>
    </lineage>
</organism>
<dbReference type="GO" id="GO:0000139">
    <property type="term" value="C:Golgi membrane"/>
    <property type="evidence" value="ECO:0007669"/>
    <property type="project" value="UniProtKB-SubCell"/>
</dbReference>
<dbReference type="Ensembl" id="ENSCSRT00000022820.1">
    <property type="protein sequence ID" value="ENSCSRP00000021856.1"/>
    <property type="gene ID" value="ENSCSRG00000016495.1"/>
</dbReference>
<evidence type="ECO:0000256" key="10">
    <source>
        <dbReference type="ARBA" id="ARBA00023136"/>
    </source>
</evidence>
<keyword evidence="4" id="KW-0328">Glycosyltransferase</keyword>
<comment type="pathway">
    <text evidence="2">Protein modification; protein glycosylation.</text>
</comment>
<evidence type="ECO:0000256" key="9">
    <source>
        <dbReference type="ARBA" id="ARBA00023034"/>
    </source>
</evidence>
<evidence type="ECO:0000256" key="1">
    <source>
        <dbReference type="ARBA" id="ARBA00004323"/>
    </source>
</evidence>
<evidence type="ECO:0000313" key="18">
    <source>
        <dbReference type="Ensembl" id="ENSCSRP00000021856.1"/>
    </source>
</evidence>
<keyword evidence="7" id="KW-0735">Signal-anchor</keyword>
<keyword evidence="11" id="KW-1015">Disulfide bond</keyword>
<proteinExistence type="inferred from homology"/>
<dbReference type="PANTHER" id="PTHR45941:SF4">
    <property type="entry name" value="ST6 N-ACETYLGALACTOSAMINIDE ALPHA-2,6-SIALYLTRANSFERASE 2"/>
    <property type="match status" value="1"/>
</dbReference>
<evidence type="ECO:0000256" key="5">
    <source>
        <dbReference type="ARBA" id="ARBA00022679"/>
    </source>
</evidence>
<evidence type="ECO:0000256" key="8">
    <source>
        <dbReference type="ARBA" id="ARBA00022989"/>
    </source>
</evidence>
<comment type="subcellular location">
    <subcellularLocation>
        <location evidence="1">Golgi apparatus membrane</location>
        <topology evidence="1">Single-pass type II membrane protein</topology>
    </subcellularLocation>
</comment>
<evidence type="ECO:0000256" key="17">
    <source>
        <dbReference type="SAM" id="MobiDB-lite"/>
    </source>
</evidence>
<keyword evidence="12" id="KW-0325">Glycoprotein</keyword>
<sequence>MPGSRGSPRRPLIPQLQGARRGQPELPSVAAQTRGLLVVSSAGLELGSHNDPWATWGGVLSPGAGTTLPPLLVQHPPPLAAQPSRSPARLALGAPGAHRLGTLLCPTSPRPGLTAPPRFVVPVVRGALARLDASANGRMFEARPGAAAGGSPCIRCAVVGNGGILNGSRAGAAIDQHDYVFRTNGALTKGFERDVGRRTSFYVFSTNTMVNSLRNYASNGFHQLPQTLYIFLPDHDRDYLLLRAALTHRPVDSGPEEGARPERYFRGDLRAEKFKMFHPDFIRYVRNRFLRSRILDTPLWKLYRPSTGAVMLLAALHTCDEVSAYGFISPDYQAYSDHYFDRTRKALLFYCNHDLRLEMRLWQKLHQSRLITLYARG</sequence>
<dbReference type="Gene3D" id="3.90.1480.20">
    <property type="entry name" value="Glycosyl transferase family 29"/>
    <property type="match status" value="1"/>
</dbReference>